<dbReference type="InterPro" id="IPR046609">
    <property type="entry name" value="DUF6668"/>
</dbReference>
<evidence type="ECO:0000313" key="3">
    <source>
        <dbReference type="Proteomes" id="UP000666915"/>
    </source>
</evidence>
<proteinExistence type="predicted"/>
<evidence type="ECO:0000313" key="2">
    <source>
        <dbReference type="EMBL" id="MBO2443071.1"/>
    </source>
</evidence>
<comment type="caution">
    <text evidence="2">The sequence shown here is derived from an EMBL/GenBank/DDBJ whole genome shotgun (WGS) entry which is preliminary data.</text>
</comment>
<protein>
    <submittedName>
        <fullName evidence="2">Uncharacterized protein</fullName>
    </submittedName>
</protein>
<feature type="region of interest" description="Disordered" evidence="1">
    <location>
        <begin position="1"/>
        <end position="54"/>
    </location>
</feature>
<keyword evidence="3" id="KW-1185">Reference proteome</keyword>
<evidence type="ECO:0000256" key="1">
    <source>
        <dbReference type="SAM" id="MobiDB-lite"/>
    </source>
</evidence>
<dbReference type="EMBL" id="JAGEOK010000030">
    <property type="protein sequence ID" value="MBO2443071.1"/>
    <property type="molecule type" value="Genomic_DNA"/>
</dbReference>
<accession>A0ABS3RA79</accession>
<dbReference type="Pfam" id="PF20373">
    <property type="entry name" value="DUF6668"/>
    <property type="match status" value="1"/>
</dbReference>
<sequence>MPPSPSGAQAYEGIGGEAPQAMAGTRPQAYGQGAAPPQAYGQGTPPQQAYGQQAAPSGGFVAQAVIPAERGPSPQSALGLITYSGRGPDLWLSSCHGGAGTSTLAALLTNSASAGRYWPVPAPTGNSRVLLVARSHAAGLLAAQGAVAQWAAGVLPSVQLLGLAVIADAPGKRPKPLSDLVRLIAGGVPRLWELPWVEAFRLGDPPDRMKPPSAYARLIRDVSGLIENGTAL</sequence>
<reference evidence="2 3" key="1">
    <citation type="submission" date="2021-03" db="EMBL/GenBank/DDBJ databases">
        <authorList>
            <person name="Kanchanasin P."/>
            <person name="Saeng-In P."/>
            <person name="Phongsopitanun W."/>
            <person name="Yuki M."/>
            <person name="Kudo T."/>
            <person name="Ohkuma M."/>
            <person name="Tanasupawat S."/>
        </authorList>
    </citation>
    <scope>NUCLEOTIDE SEQUENCE [LARGE SCALE GENOMIC DNA]</scope>
    <source>
        <strain evidence="2 3">L46</strain>
    </source>
</reference>
<dbReference type="Proteomes" id="UP000666915">
    <property type="component" value="Unassembled WGS sequence"/>
</dbReference>
<dbReference type="RefSeq" id="WP_208271395.1">
    <property type="nucleotide sequence ID" value="NZ_BAAAGM010000052.1"/>
</dbReference>
<gene>
    <name evidence="2" type="ORF">J4557_36640</name>
</gene>
<organism evidence="2 3">
    <name type="scientific">Actinomadura nitritigenes</name>
    <dbReference type="NCBI Taxonomy" id="134602"/>
    <lineage>
        <taxon>Bacteria</taxon>
        <taxon>Bacillati</taxon>
        <taxon>Actinomycetota</taxon>
        <taxon>Actinomycetes</taxon>
        <taxon>Streptosporangiales</taxon>
        <taxon>Thermomonosporaceae</taxon>
        <taxon>Actinomadura</taxon>
    </lineage>
</organism>
<feature type="compositionally biased region" description="Low complexity" evidence="1">
    <location>
        <begin position="27"/>
        <end position="54"/>
    </location>
</feature>
<name>A0ABS3RA79_9ACTN</name>